<dbReference type="RefSeq" id="XP_040629618.1">
    <property type="nucleotide sequence ID" value="XM_040768336.1"/>
</dbReference>
<feature type="region of interest" description="Disordered" evidence="1">
    <location>
        <begin position="112"/>
        <end position="131"/>
    </location>
</feature>
<keyword evidence="3" id="KW-1185">Reference proteome</keyword>
<reference evidence="2 3" key="1">
    <citation type="journal article" date="2012" name="Science">
        <title>The Paleozoic origin of enzymatic lignin decomposition reconstructed from 31 fungal genomes.</title>
        <authorList>
            <person name="Floudas D."/>
            <person name="Binder M."/>
            <person name="Riley R."/>
            <person name="Barry K."/>
            <person name="Blanchette R.A."/>
            <person name="Henrissat B."/>
            <person name="Martinez A.T."/>
            <person name="Otillar R."/>
            <person name="Spatafora J.W."/>
            <person name="Yadav J.S."/>
            <person name="Aerts A."/>
            <person name="Benoit I."/>
            <person name="Boyd A."/>
            <person name="Carlson A."/>
            <person name="Copeland A."/>
            <person name="Coutinho P.M."/>
            <person name="de Vries R.P."/>
            <person name="Ferreira P."/>
            <person name="Findley K."/>
            <person name="Foster B."/>
            <person name="Gaskell J."/>
            <person name="Glotzer D."/>
            <person name="Gorecki P."/>
            <person name="Heitman J."/>
            <person name="Hesse C."/>
            <person name="Hori C."/>
            <person name="Igarashi K."/>
            <person name="Jurgens J.A."/>
            <person name="Kallen N."/>
            <person name="Kersten P."/>
            <person name="Kohler A."/>
            <person name="Kuees U."/>
            <person name="Kumar T.K.A."/>
            <person name="Kuo A."/>
            <person name="LaButti K."/>
            <person name="Larrondo L.F."/>
            <person name="Lindquist E."/>
            <person name="Ling A."/>
            <person name="Lombard V."/>
            <person name="Lucas S."/>
            <person name="Lundell T."/>
            <person name="Martin R."/>
            <person name="McLaughlin D.J."/>
            <person name="Morgenstern I."/>
            <person name="Morin E."/>
            <person name="Murat C."/>
            <person name="Nagy L.G."/>
            <person name="Nolan M."/>
            <person name="Ohm R.A."/>
            <person name="Patyshakuliyeva A."/>
            <person name="Rokas A."/>
            <person name="Ruiz-Duenas F.J."/>
            <person name="Sabat G."/>
            <person name="Salamov A."/>
            <person name="Samejima M."/>
            <person name="Schmutz J."/>
            <person name="Slot J.C."/>
            <person name="St John F."/>
            <person name="Stenlid J."/>
            <person name="Sun H."/>
            <person name="Sun S."/>
            <person name="Syed K."/>
            <person name="Tsang A."/>
            <person name="Wiebenga A."/>
            <person name="Young D."/>
            <person name="Pisabarro A."/>
            <person name="Eastwood D.C."/>
            <person name="Martin F."/>
            <person name="Cullen D."/>
            <person name="Grigoriev I.V."/>
            <person name="Hibbett D.S."/>
        </authorList>
    </citation>
    <scope>NUCLEOTIDE SEQUENCE [LARGE SCALE GENOMIC DNA]</scope>
    <source>
        <strain evidence="2 3">DJM-731 SS1</strain>
    </source>
</reference>
<evidence type="ECO:0000313" key="2">
    <source>
        <dbReference type="EMBL" id="EJU02724.1"/>
    </source>
</evidence>
<proteinExistence type="predicted"/>
<gene>
    <name evidence="2" type="ORF">DACRYDRAFT_106786</name>
</gene>
<dbReference type="GeneID" id="63683398"/>
<dbReference type="AlphaFoldDB" id="M5G204"/>
<dbReference type="EMBL" id="JH795861">
    <property type="protein sequence ID" value="EJU02724.1"/>
    <property type="molecule type" value="Genomic_DNA"/>
</dbReference>
<protein>
    <submittedName>
        <fullName evidence="2">Uncharacterized protein</fullName>
    </submittedName>
</protein>
<sequence>MTPCRSRSPVDLEELLGNRSRASVLTALLKAYNPNATDADSLKMRDTLKGFPGGSSQCLSLGYMATPSLSPCTQVLPDVDDDGSDVDDLLESLACHLAVVEKLVHDNLLLQPPKKKHRGRPTMLAPGEDRPFGSAAKIKKPTVLDMKTRDMSNKELKWKKHLQNCICNNAYILMKYVPRQTMYDVNDLKRPEEEGKEFLTLDFSKYKNDTANAIIIDCTVKQVLLQERGGGKYIPKAHQAAWVNEDVLTILMGKAWHNIV</sequence>
<dbReference type="Proteomes" id="UP000030653">
    <property type="component" value="Unassembled WGS sequence"/>
</dbReference>
<evidence type="ECO:0000256" key="1">
    <source>
        <dbReference type="SAM" id="MobiDB-lite"/>
    </source>
</evidence>
<evidence type="ECO:0000313" key="3">
    <source>
        <dbReference type="Proteomes" id="UP000030653"/>
    </source>
</evidence>
<dbReference type="HOGENOM" id="CLU_1069656_0_0_1"/>
<accession>M5G204</accession>
<name>M5G204_DACPD</name>
<organism evidence="2 3">
    <name type="scientific">Dacryopinax primogenitus (strain DJM 731)</name>
    <name type="common">Brown rot fungus</name>
    <dbReference type="NCBI Taxonomy" id="1858805"/>
    <lineage>
        <taxon>Eukaryota</taxon>
        <taxon>Fungi</taxon>
        <taxon>Dikarya</taxon>
        <taxon>Basidiomycota</taxon>
        <taxon>Agaricomycotina</taxon>
        <taxon>Dacrymycetes</taxon>
        <taxon>Dacrymycetales</taxon>
        <taxon>Dacrymycetaceae</taxon>
        <taxon>Dacryopinax</taxon>
    </lineage>
</organism>